<sequence length="203" mass="19730">MSKLDALSDAEIAKIGKLVEVLDKSAFDFMTLELGDFRLTVGTGNAAAGLAGGPAAGPVHPVPSGAAGSAPAPAPMPMPATAQSAAAAASPAQAADSGAPGSAAPSSPASQPPSAEAVPGAVDVTATTMGRFYSRPEPNAAPFVSVGAQVESSSTVGLIEVMKLFNSVAAGVDGVVAQICVEDGQLVEYGQVLMRVCPAGAAG</sequence>
<feature type="compositionally biased region" description="Low complexity" evidence="5">
    <location>
        <begin position="62"/>
        <end position="71"/>
    </location>
</feature>
<keyword evidence="8" id="KW-1185">Reference proteome</keyword>
<feature type="domain" description="Lipoyl-binding" evidence="6">
    <location>
        <begin position="121"/>
        <end position="197"/>
    </location>
</feature>
<keyword evidence="4" id="KW-0443">Lipid metabolism</keyword>
<dbReference type="SUPFAM" id="SSF51230">
    <property type="entry name" value="Single hybrid motif"/>
    <property type="match status" value="1"/>
</dbReference>
<dbReference type="InterPro" id="IPR001249">
    <property type="entry name" value="AcCoA_biotinCC"/>
</dbReference>
<organism evidence="7 8">
    <name type="scientific">Pigmentiphaga soli</name>
    <dbReference type="NCBI Taxonomy" id="1007095"/>
    <lineage>
        <taxon>Bacteria</taxon>
        <taxon>Pseudomonadati</taxon>
        <taxon>Pseudomonadota</taxon>
        <taxon>Betaproteobacteria</taxon>
        <taxon>Burkholderiales</taxon>
        <taxon>Alcaligenaceae</taxon>
        <taxon>Pigmentiphaga</taxon>
    </lineage>
</organism>
<dbReference type="PROSITE" id="PS50968">
    <property type="entry name" value="BIOTINYL_LIPOYL"/>
    <property type="match status" value="1"/>
</dbReference>
<dbReference type="RefSeq" id="WP_345252036.1">
    <property type="nucleotide sequence ID" value="NZ_BAABFO010000031.1"/>
</dbReference>
<protein>
    <recommendedName>
        <fullName evidence="2 4">Biotin carboxyl carrier protein of acetyl-CoA carboxylase</fullName>
    </recommendedName>
</protein>
<dbReference type="InterPro" id="IPR050709">
    <property type="entry name" value="Biotin_Carboxyl_Carrier/Decarb"/>
</dbReference>
<evidence type="ECO:0000256" key="4">
    <source>
        <dbReference type="RuleBase" id="RU364072"/>
    </source>
</evidence>
<name>A0ABP8HP83_9BURK</name>
<keyword evidence="3 4" id="KW-0092">Biotin</keyword>
<keyword evidence="4" id="KW-0275">Fatty acid biosynthesis</keyword>
<reference evidence="8" key="1">
    <citation type="journal article" date="2019" name="Int. J. Syst. Evol. Microbiol.">
        <title>The Global Catalogue of Microorganisms (GCM) 10K type strain sequencing project: providing services to taxonomists for standard genome sequencing and annotation.</title>
        <authorList>
            <consortium name="The Broad Institute Genomics Platform"/>
            <consortium name="The Broad Institute Genome Sequencing Center for Infectious Disease"/>
            <person name="Wu L."/>
            <person name="Ma J."/>
        </authorList>
    </citation>
    <scope>NUCLEOTIDE SEQUENCE [LARGE SCALE GENOMIC DNA]</scope>
    <source>
        <strain evidence="8">JCM 17666</strain>
    </source>
</reference>
<dbReference type="Gene3D" id="2.40.50.100">
    <property type="match status" value="1"/>
</dbReference>
<accession>A0ABP8HP83</accession>
<evidence type="ECO:0000313" key="8">
    <source>
        <dbReference type="Proteomes" id="UP001501671"/>
    </source>
</evidence>
<evidence type="ECO:0000313" key="7">
    <source>
        <dbReference type="EMBL" id="GAA4342036.1"/>
    </source>
</evidence>
<dbReference type="Proteomes" id="UP001501671">
    <property type="component" value="Unassembled WGS sequence"/>
</dbReference>
<evidence type="ECO:0000259" key="6">
    <source>
        <dbReference type="PROSITE" id="PS50968"/>
    </source>
</evidence>
<comment type="function">
    <text evidence="1 4">This protein is a component of the acetyl coenzyme A carboxylase complex; first, biotin carboxylase catalyzes the carboxylation of the carrier protein and then the transcarboxylase transfers the carboxyl group to form malonyl-CoA.</text>
</comment>
<comment type="caution">
    <text evidence="7">The sequence shown here is derived from an EMBL/GenBank/DDBJ whole genome shotgun (WGS) entry which is preliminary data.</text>
</comment>
<dbReference type="PRINTS" id="PR01071">
    <property type="entry name" value="ACOABIOTINCC"/>
</dbReference>
<dbReference type="EMBL" id="BAABFO010000031">
    <property type="protein sequence ID" value="GAA4342036.1"/>
    <property type="molecule type" value="Genomic_DNA"/>
</dbReference>
<keyword evidence="4" id="KW-0276">Fatty acid metabolism</keyword>
<dbReference type="Pfam" id="PF00364">
    <property type="entry name" value="Biotin_lipoyl"/>
    <property type="match status" value="1"/>
</dbReference>
<dbReference type="CDD" id="cd06850">
    <property type="entry name" value="biotinyl_domain"/>
    <property type="match status" value="1"/>
</dbReference>
<gene>
    <name evidence="7" type="ORF">GCM10023144_43510</name>
</gene>
<dbReference type="PANTHER" id="PTHR45266:SF3">
    <property type="entry name" value="OXALOACETATE DECARBOXYLASE ALPHA CHAIN"/>
    <property type="match status" value="1"/>
</dbReference>
<evidence type="ECO:0000256" key="3">
    <source>
        <dbReference type="ARBA" id="ARBA00023267"/>
    </source>
</evidence>
<dbReference type="InterPro" id="IPR000089">
    <property type="entry name" value="Biotin_lipoyl"/>
</dbReference>
<keyword evidence="4" id="KW-0444">Lipid biosynthesis</keyword>
<evidence type="ECO:0000256" key="5">
    <source>
        <dbReference type="SAM" id="MobiDB-lite"/>
    </source>
</evidence>
<evidence type="ECO:0000256" key="2">
    <source>
        <dbReference type="ARBA" id="ARBA00017562"/>
    </source>
</evidence>
<dbReference type="PANTHER" id="PTHR45266">
    <property type="entry name" value="OXALOACETATE DECARBOXYLASE ALPHA CHAIN"/>
    <property type="match status" value="1"/>
</dbReference>
<evidence type="ECO:0000256" key="1">
    <source>
        <dbReference type="ARBA" id="ARBA00003761"/>
    </source>
</evidence>
<feature type="compositionally biased region" description="Low complexity" evidence="5">
    <location>
        <begin position="79"/>
        <end position="115"/>
    </location>
</feature>
<proteinExistence type="predicted"/>
<comment type="pathway">
    <text evidence="4">Lipid metabolism; fatty acid biosynthesis.</text>
</comment>
<dbReference type="InterPro" id="IPR011053">
    <property type="entry name" value="Single_hybrid_motif"/>
</dbReference>
<feature type="region of interest" description="Disordered" evidence="5">
    <location>
        <begin position="62"/>
        <end position="118"/>
    </location>
</feature>